<organism evidence="1 2">
    <name type="scientific">Actinacidiphila cocklensis</name>
    <dbReference type="NCBI Taxonomy" id="887465"/>
    <lineage>
        <taxon>Bacteria</taxon>
        <taxon>Bacillati</taxon>
        <taxon>Actinomycetota</taxon>
        <taxon>Actinomycetes</taxon>
        <taxon>Kitasatosporales</taxon>
        <taxon>Streptomycetaceae</taxon>
        <taxon>Actinacidiphila</taxon>
    </lineage>
</organism>
<evidence type="ECO:0000313" key="1">
    <source>
        <dbReference type="EMBL" id="CAG6395883.1"/>
    </source>
</evidence>
<comment type="caution">
    <text evidence="1">The sequence shown here is derived from an EMBL/GenBank/DDBJ whole genome shotgun (WGS) entry which is preliminary data.</text>
</comment>
<protein>
    <submittedName>
        <fullName evidence="1">Uncharacterized protein</fullName>
    </submittedName>
</protein>
<gene>
    <name evidence="1" type="ORF">SCOCK_370034</name>
</gene>
<dbReference type="Proteomes" id="UP001152519">
    <property type="component" value="Unassembled WGS sequence"/>
</dbReference>
<name>A0A9W4DTC7_9ACTN</name>
<sequence>MVTLLLAFTDIGVKPSHHKLTDRVGPAQPVGRTYDPANSDSCLPARGDRCATGTGGARCCLLTP</sequence>
<accession>A0A9W4DTC7</accession>
<keyword evidence="2" id="KW-1185">Reference proteome</keyword>
<proteinExistence type="predicted"/>
<dbReference type="EMBL" id="CAJSLV010000067">
    <property type="protein sequence ID" value="CAG6395883.1"/>
    <property type="molecule type" value="Genomic_DNA"/>
</dbReference>
<evidence type="ECO:0000313" key="2">
    <source>
        <dbReference type="Proteomes" id="UP001152519"/>
    </source>
</evidence>
<dbReference type="AlphaFoldDB" id="A0A9W4DTC7"/>
<reference evidence="1" key="1">
    <citation type="submission" date="2021-05" db="EMBL/GenBank/DDBJ databases">
        <authorList>
            <person name="Arsene-Ploetze F."/>
        </authorList>
    </citation>
    <scope>NUCLEOTIDE SEQUENCE</scope>
    <source>
        <strain evidence="1">DSM 42138</strain>
    </source>
</reference>